<feature type="signal peptide" evidence="1">
    <location>
        <begin position="1"/>
        <end position="29"/>
    </location>
</feature>
<organism evidence="2 3">
    <name type="scientific">Acrobeloides nanus</name>
    <dbReference type="NCBI Taxonomy" id="290746"/>
    <lineage>
        <taxon>Eukaryota</taxon>
        <taxon>Metazoa</taxon>
        <taxon>Ecdysozoa</taxon>
        <taxon>Nematoda</taxon>
        <taxon>Chromadorea</taxon>
        <taxon>Rhabditida</taxon>
        <taxon>Tylenchina</taxon>
        <taxon>Cephalobomorpha</taxon>
        <taxon>Cephaloboidea</taxon>
        <taxon>Cephalobidae</taxon>
        <taxon>Acrobeloides</taxon>
    </lineage>
</organism>
<protein>
    <submittedName>
        <fullName evidence="3">Uncharacterized protein</fullName>
    </submittedName>
</protein>
<dbReference type="Proteomes" id="UP000887540">
    <property type="component" value="Unplaced"/>
</dbReference>
<evidence type="ECO:0000313" key="3">
    <source>
        <dbReference type="WBParaSite" id="ACRNAN_scaffold181.g6727.t1"/>
    </source>
</evidence>
<evidence type="ECO:0000313" key="2">
    <source>
        <dbReference type="Proteomes" id="UP000887540"/>
    </source>
</evidence>
<proteinExistence type="predicted"/>
<dbReference type="AlphaFoldDB" id="A0A914D4S4"/>
<feature type="chain" id="PRO_5036834141" evidence="1">
    <location>
        <begin position="30"/>
        <end position="74"/>
    </location>
</feature>
<accession>A0A914D4S4</accession>
<sequence length="74" mass="8631">MTLSRICLQLCNLLVILLFLEYFGWLVQASPIHDPKYSPSSLRTHEAEEMEKILKEMINLNNKIFTENAHMRPG</sequence>
<keyword evidence="2" id="KW-1185">Reference proteome</keyword>
<dbReference type="WBParaSite" id="ACRNAN_scaffold181.g6727.t1">
    <property type="protein sequence ID" value="ACRNAN_scaffold181.g6727.t1"/>
    <property type="gene ID" value="ACRNAN_scaffold181.g6727"/>
</dbReference>
<name>A0A914D4S4_9BILA</name>
<keyword evidence="1" id="KW-0732">Signal</keyword>
<evidence type="ECO:0000256" key="1">
    <source>
        <dbReference type="SAM" id="SignalP"/>
    </source>
</evidence>
<reference evidence="3" key="1">
    <citation type="submission" date="2022-11" db="UniProtKB">
        <authorList>
            <consortium name="WormBaseParasite"/>
        </authorList>
    </citation>
    <scope>IDENTIFICATION</scope>
</reference>